<evidence type="ECO:0000313" key="1">
    <source>
        <dbReference type="EMBL" id="QDH84046.1"/>
    </source>
</evidence>
<dbReference type="EMBL" id="MK962630">
    <property type="protein sequence ID" value="QDH84046.1"/>
    <property type="molecule type" value="Genomic_DNA"/>
</dbReference>
<proteinExistence type="predicted"/>
<reference evidence="1 2" key="1">
    <citation type="submission" date="2019-05" db="EMBL/GenBank/DDBJ databases">
        <title>Complete genome sequence of sixteen phages from Abidjan, cote d'Ivoire, isolated on a single strain of Achromobacter xylosoxidans.</title>
        <authorList>
            <person name="Essoh C."/>
            <person name="Vernadet J.-P."/>
            <person name="Vergnaud G."/>
            <person name="Pourcel C."/>
        </authorList>
    </citation>
    <scope>NUCLEOTIDE SEQUENCE [LARGE SCALE GENOMIC DNA]</scope>
</reference>
<organism evidence="1 2">
    <name type="scientific">Achromobacter phage vB_AxyP_19-32_Axy11</name>
    <dbReference type="NCBI Taxonomy" id="2591042"/>
    <lineage>
        <taxon>Viruses</taxon>
        <taxon>Duplodnaviria</taxon>
        <taxon>Heunggongvirae</taxon>
        <taxon>Uroviricota</taxon>
        <taxon>Caudoviricetes</taxon>
        <taxon>Schitoviridae</taxon>
        <taxon>Rothmandenesvirinae</taxon>
        <taxon>Pourcelvirus</taxon>
        <taxon>Pourcelvirus Axy11</taxon>
    </lineage>
</organism>
<accession>A0A514CUA8</accession>
<gene>
    <name evidence="1" type="ORF">Axy11_011</name>
</gene>
<name>A0A514CUA8_9CAUD</name>
<protein>
    <submittedName>
        <fullName evidence="1">Uncharacterized protein</fullName>
    </submittedName>
</protein>
<sequence length="110" mass="12533">MNQLKVVQFDDHTAQLGERDFDVRFPSKLGCLFSVTDLWDVSHVRKLYIQWLTHKVKHKDPEVVRLLNLIAAAVMDDTGYPVFLVQGREDIHAEALQEFILNAIQGASDG</sequence>
<evidence type="ECO:0000313" key="2">
    <source>
        <dbReference type="Proteomes" id="UP000317048"/>
    </source>
</evidence>
<dbReference type="Proteomes" id="UP000317048">
    <property type="component" value="Segment"/>
</dbReference>
<keyword evidence="2" id="KW-1185">Reference proteome</keyword>